<protein>
    <submittedName>
        <fullName evidence="2">Nuclear transport factor 2 family protein</fullName>
    </submittedName>
</protein>
<feature type="domain" description="SnoaL-like" evidence="1">
    <location>
        <begin position="11"/>
        <end position="107"/>
    </location>
</feature>
<dbReference type="Proteomes" id="UP000503144">
    <property type="component" value="Chromosome"/>
</dbReference>
<proteinExistence type="predicted"/>
<dbReference type="RefSeq" id="WP_168860944.1">
    <property type="nucleotide sequence ID" value="NZ_CP051204.2"/>
</dbReference>
<dbReference type="SUPFAM" id="SSF54427">
    <property type="entry name" value="NTF2-like"/>
    <property type="match status" value="1"/>
</dbReference>
<dbReference type="InterPro" id="IPR032710">
    <property type="entry name" value="NTF2-like_dom_sf"/>
</dbReference>
<name>A0ABX6LG75_9BACT</name>
<keyword evidence="3" id="KW-1185">Reference proteome</keyword>
<reference evidence="3" key="1">
    <citation type="submission" date="2020-04" db="EMBL/GenBank/DDBJ databases">
        <authorList>
            <person name="Kittiwongwattana C."/>
        </authorList>
    </citation>
    <scope>NUCLEOTIDE SEQUENCE [LARGE SCALE GENOMIC DNA]</scope>
    <source>
        <strain evidence="3">1303</strain>
    </source>
</reference>
<evidence type="ECO:0000313" key="2">
    <source>
        <dbReference type="EMBL" id="QJB39021.1"/>
    </source>
</evidence>
<dbReference type="InterPro" id="IPR037401">
    <property type="entry name" value="SnoaL-like"/>
</dbReference>
<dbReference type="PANTHER" id="PTHR41252:SF1">
    <property type="entry name" value="BLR2505 PROTEIN"/>
    <property type="match status" value="1"/>
</dbReference>
<dbReference type="Gene3D" id="3.10.450.50">
    <property type="match status" value="1"/>
</dbReference>
<reference evidence="2 3" key="2">
    <citation type="submission" date="2020-09" db="EMBL/GenBank/DDBJ databases">
        <authorList>
            <person name="Kittiwongwattana C."/>
        </authorList>
    </citation>
    <scope>NUCLEOTIDE SEQUENCE [LARGE SCALE GENOMIC DNA]</scope>
    <source>
        <strain evidence="2 3">1303</strain>
    </source>
</reference>
<dbReference type="EMBL" id="CP051204">
    <property type="protein sequence ID" value="QJB39021.1"/>
    <property type="molecule type" value="Genomic_DNA"/>
</dbReference>
<sequence length="117" mass="13074">MGLTNKAILEKANAAITNGDNEGFLAYCTDDTEWVFVGDRTLRGKEAVRQYMSEVYVEPPVFHVDHLIAEGEFVTAVGNISFKADDGKTIHYAYCDVWRFRDGKMAELKAFVVETGS</sequence>
<dbReference type="Pfam" id="PF12680">
    <property type="entry name" value="SnoaL_2"/>
    <property type="match status" value="1"/>
</dbReference>
<accession>A0ABX6LG75</accession>
<evidence type="ECO:0000259" key="1">
    <source>
        <dbReference type="Pfam" id="PF12680"/>
    </source>
</evidence>
<evidence type="ECO:0000313" key="3">
    <source>
        <dbReference type="Proteomes" id="UP000503144"/>
    </source>
</evidence>
<organism evidence="2 3">
    <name type="scientific">Chitinophaga oryzae</name>
    <dbReference type="NCBI Taxonomy" id="2725414"/>
    <lineage>
        <taxon>Bacteria</taxon>
        <taxon>Pseudomonadati</taxon>
        <taxon>Bacteroidota</taxon>
        <taxon>Chitinophagia</taxon>
        <taxon>Chitinophagales</taxon>
        <taxon>Chitinophagaceae</taxon>
        <taxon>Chitinophaga</taxon>
    </lineage>
</organism>
<dbReference type="PANTHER" id="PTHR41252">
    <property type="entry name" value="BLR2505 PROTEIN"/>
    <property type="match status" value="1"/>
</dbReference>
<gene>
    <name evidence="2" type="ORF">HF324_14570</name>
</gene>